<comment type="caution">
    <text evidence="5">The sequence shown here is derived from an EMBL/GenBank/DDBJ whole genome shotgun (WGS) entry which is preliminary data.</text>
</comment>
<dbReference type="Proteomes" id="UP001500653">
    <property type="component" value="Unassembled WGS sequence"/>
</dbReference>
<evidence type="ECO:0000256" key="3">
    <source>
        <dbReference type="ARBA" id="ARBA00022898"/>
    </source>
</evidence>
<dbReference type="PANTHER" id="PTHR11680">
    <property type="entry name" value="SERINE HYDROXYMETHYLTRANSFERASE"/>
    <property type="match status" value="1"/>
</dbReference>
<keyword evidence="3" id="KW-0663">Pyridoxal phosphate</keyword>
<dbReference type="InterPro" id="IPR015421">
    <property type="entry name" value="PyrdxlP-dep_Trfase_major"/>
</dbReference>
<accession>A0ABP4GLM9</accession>
<dbReference type="Gene3D" id="3.40.640.10">
    <property type="entry name" value="Type I PLP-dependent aspartate aminotransferase-like (Major domain)"/>
    <property type="match status" value="1"/>
</dbReference>
<dbReference type="InterPro" id="IPR015424">
    <property type="entry name" value="PyrdxlP-dep_Trfase"/>
</dbReference>
<dbReference type="Gene3D" id="3.90.1150.10">
    <property type="entry name" value="Aspartate Aminotransferase, domain 1"/>
    <property type="match status" value="1"/>
</dbReference>
<feature type="domain" description="Serine hydroxymethyltransferase-like" evidence="4">
    <location>
        <begin position="155"/>
        <end position="376"/>
    </location>
</feature>
<proteinExistence type="inferred from homology"/>
<dbReference type="InterPro" id="IPR039429">
    <property type="entry name" value="SHMT-like_dom"/>
</dbReference>
<evidence type="ECO:0000313" key="6">
    <source>
        <dbReference type="Proteomes" id="UP001500653"/>
    </source>
</evidence>
<dbReference type="PANTHER" id="PTHR11680:SF35">
    <property type="entry name" value="SERINE HYDROXYMETHYLTRANSFERASE 1"/>
    <property type="match status" value="1"/>
</dbReference>
<dbReference type="EMBL" id="BAAALN010000003">
    <property type="protein sequence ID" value="GAA1229112.1"/>
    <property type="molecule type" value="Genomic_DNA"/>
</dbReference>
<dbReference type="InterPro" id="IPR015422">
    <property type="entry name" value="PyrdxlP-dep_Trfase_small"/>
</dbReference>
<protein>
    <submittedName>
        <fullName evidence="5">Serine hydroxymethyltransferase</fullName>
    </submittedName>
</protein>
<reference evidence="6" key="1">
    <citation type="journal article" date="2019" name="Int. J. Syst. Evol. Microbiol.">
        <title>The Global Catalogue of Microorganisms (GCM) 10K type strain sequencing project: providing services to taxonomists for standard genome sequencing and annotation.</title>
        <authorList>
            <consortium name="The Broad Institute Genomics Platform"/>
            <consortium name="The Broad Institute Genome Sequencing Center for Infectious Disease"/>
            <person name="Wu L."/>
            <person name="Ma J."/>
        </authorList>
    </citation>
    <scope>NUCLEOTIDE SEQUENCE [LARGE SCALE GENOMIC DNA]</scope>
    <source>
        <strain evidence="6">JCM 13023</strain>
    </source>
</reference>
<dbReference type="Pfam" id="PF00464">
    <property type="entry name" value="SHMT"/>
    <property type="match status" value="1"/>
</dbReference>
<name>A0ABP4GLM9_9PSEU</name>
<comment type="similarity">
    <text evidence="2">Belongs to the SHMT family.</text>
</comment>
<evidence type="ECO:0000313" key="5">
    <source>
        <dbReference type="EMBL" id="GAA1229112.1"/>
    </source>
</evidence>
<gene>
    <name evidence="5" type="ORF">GCM10009676_09490</name>
</gene>
<evidence type="ECO:0000259" key="4">
    <source>
        <dbReference type="Pfam" id="PF00464"/>
    </source>
</evidence>
<evidence type="ECO:0000256" key="2">
    <source>
        <dbReference type="ARBA" id="ARBA00006376"/>
    </source>
</evidence>
<organism evidence="5 6">
    <name type="scientific">Prauserella halophila</name>
    <dbReference type="NCBI Taxonomy" id="185641"/>
    <lineage>
        <taxon>Bacteria</taxon>
        <taxon>Bacillati</taxon>
        <taxon>Actinomycetota</taxon>
        <taxon>Actinomycetes</taxon>
        <taxon>Pseudonocardiales</taxon>
        <taxon>Pseudonocardiaceae</taxon>
        <taxon>Prauserella</taxon>
    </lineage>
</organism>
<evidence type="ECO:0000256" key="1">
    <source>
        <dbReference type="ARBA" id="ARBA00001933"/>
    </source>
</evidence>
<comment type="cofactor">
    <cofactor evidence="1">
        <name>pyridoxal 5'-phosphate</name>
        <dbReference type="ChEBI" id="CHEBI:597326"/>
    </cofactor>
</comment>
<keyword evidence="6" id="KW-1185">Reference proteome</keyword>
<dbReference type="InterPro" id="IPR049943">
    <property type="entry name" value="Ser_HO-MeTrfase-like"/>
</dbReference>
<sequence>MSLPITARITRPANASSPLTGFLAVGAELLAGEDPQLHGAMQAEHADRESTLSLTPDAAFVEPSVLACSAGVTRPSDQLATEVPVRVERLAADRAREVFGADYANVLPGSVPAAVTGVLDAFGHDVRAALDLREAVGAGHDAGVAGHQQARHRAVADLVDAVRPPALLCGGPYAPATMDYERLRAIADGAGALLIADVTATAGEIAIGEVQSPVGHAHVTVVGTDRRLFGPRGAIVLTSSRDGTAEACAGTLTWSWPGSGELSAVAGKARALDLATTRPFRETTVRIRSTAAALSDELAKLGGRVSPAELADHTIVLEPPDRFEHVDAVIDVFGKVGVSVGAAPKGVAGSAAVALGSTALAQRGFGPSEIREIAELLDAVISAARPDGSLDESVRGSVAESVRRLLSQFPIPSYVPVSKWEAC</sequence>
<dbReference type="SUPFAM" id="SSF53383">
    <property type="entry name" value="PLP-dependent transferases"/>
    <property type="match status" value="1"/>
</dbReference>